<proteinExistence type="predicted"/>
<evidence type="ECO:0000313" key="1">
    <source>
        <dbReference type="EMBL" id="CAA9999422.1"/>
    </source>
</evidence>
<gene>
    <name evidence="1" type="ORF">NTEN_LOCUS5705</name>
</gene>
<accession>A0A6H5G9Z6</accession>
<dbReference type="EMBL" id="CADCXU010008776">
    <property type="protein sequence ID" value="CAA9999422.1"/>
    <property type="molecule type" value="Genomic_DNA"/>
</dbReference>
<keyword evidence="2" id="KW-1185">Reference proteome</keyword>
<sequence>MSEAAKAIQLQVLGHSHVPRRLRFAWNYFAPDDECNHRISVEEDEKRNYVLICANPKVRPAPIRKLSARPS</sequence>
<protein>
    <submittedName>
        <fullName evidence="1">Uncharacterized protein</fullName>
    </submittedName>
</protein>
<evidence type="ECO:0000313" key="2">
    <source>
        <dbReference type="Proteomes" id="UP000479000"/>
    </source>
</evidence>
<dbReference type="Proteomes" id="UP000479000">
    <property type="component" value="Unassembled WGS sequence"/>
</dbReference>
<name>A0A6H5G9Z6_9HEMI</name>
<organism evidence="1 2">
    <name type="scientific">Nesidiocoris tenuis</name>
    <dbReference type="NCBI Taxonomy" id="355587"/>
    <lineage>
        <taxon>Eukaryota</taxon>
        <taxon>Metazoa</taxon>
        <taxon>Ecdysozoa</taxon>
        <taxon>Arthropoda</taxon>
        <taxon>Hexapoda</taxon>
        <taxon>Insecta</taxon>
        <taxon>Pterygota</taxon>
        <taxon>Neoptera</taxon>
        <taxon>Paraneoptera</taxon>
        <taxon>Hemiptera</taxon>
        <taxon>Heteroptera</taxon>
        <taxon>Panheteroptera</taxon>
        <taxon>Cimicomorpha</taxon>
        <taxon>Miridae</taxon>
        <taxon>Dicyphina</taxon>
        <taxon>Nesidiocoris</taxon>
    </lineage>
</organism>
<dbReference type="AlphaFoldDB" id="A0A6H5G9Z6"/>
<reference evidence="1 2" key="1">
    <citation type="submission" date="2020-02" db="EMBL/GenBank/DDBJ databases">
        <authorList>
            <person name="Ferguson B K."/>
        </authorList>
    </citation>
    <scope>NUCLEOTIDE SEQUENCE [LARGE SCALE GENOMIC DNA]</scope>
</reference>
<feature type="non-terminal residue" evidence="1">
    <location>
        <position position="71"/>
    </location>
</feature>